<dbReference type="Proteomes" id="UP001562425">
    <property type="component" value="Unassembled WGS sequence"/>
</dbReference>
<gene>
    <name evidence="3" type="ORF">pipiens_002863</name>
</gene>
<organism evidence="3 4">
    <name type="scientific">Culex pipiens pipiens</name>
    <name type="common">Northern house mosquito</name>
    <dbReference type="NCBI Taxonomy" id="38569"/>
    <lineage>
        <taxon>Eukaryota</taxon>
        <taxon>Metazoa</taxon>
        <taxon>Ecdysozoa</taxon>
        <taxon>Arthropoda</taxon>
        <taxon>Hexapoda</taxon>
        <taxon>Insecta</taxon>
        <taxon>Pterygota</taxon>
        <taxon>Neoptera</taxon>
        <taxon>Endopterygota</taxon>
        <taxon>Diptera</taxon>
        <taxon>Nematocera</taxon>
        <taxon>Culicoidea</taxon>
        <taxon>Culicidae</taxon>
        <taxon>Culicinae</taxon>
        <taxon>Culicini</taxon>
        <taxon>Culex</taxon>
        <taxon>Culex</taxon>
    </lineage>
</organism>
<accession>A0ABD1D6U3</accession>
<feature type="chain" id="PRO_5044776913" evidence="2">
    <location>
        <begin position="29"/>
        <end position="397"/>
    </location>
</feature>
<protein>
    <submittedName>
        <fullName evidence="3">Uncharacterized protein</fullName>
    </submittedName>
</protein>
<dbReference type="AlphaFoldDB" id="A0ABD1D6U3"/>
<keyword evidence="4" id="KW-1185">Reference proteome</keyword>
<dbReference type="EMBL" id="JBEHCU010007175">
    <property type="protein sequence ID" value="KAL1395353.1"/>
    <property type="molecule type" value="Genomic_DNA"/>
</dbReference>
<name>A0ABD1D6U3_CULPP</name>
<feature type="region of interest" description="Disordered" evidence="1">
    <location>
        <begin position="228"/>
        <end position="254"/>
    </location>
</feature>
<evidence type="ECO:0000256" key="1">
    <source>
        <dbReference type="SAM" id="MobiDB-lite"/>
    </source>
</evidence>
<comment type="caution">
    <text evidence="3">The sequence shown here is derived from an EMBL/GenBank/DDBJ whole genome shotgun (WGS) entry which is preliminary data.</text>
</comment>
<evidence type="ECO:0000313" key="4">
    <source>
        <dbReference type="Proteomes" id="UP001562425"/>
    </source>
</evidence>
<evidence type="ECO:0000256" key="2">
    <source>
        <dbReference type="SAM" id="SignalP"/>
    </source>
</evidence>
<feature type="signal peptide" evidence="2">
    <location>
        <begin position="1"/>
        <end position="28"/>
    </location>
</feature>
<reference evidence="3 4" key="1">
    <citation type="submission" date="2024-05" db="EMBL/GenBank/DDBJ databases">
        <title>Culex pipiens pipiens assembly and annotation.</title>
        <authorList>
            <person name="Alout H."/>
            <person name="Durand T."/>
        </authorList>
    </citation>
    <scope>NUCLEOTIDE SEQUENCE [LARGE SCALE GENOMIC DNA]</scope>
    <source>
        <strain evidence="3">HA-2024</strain>
        <tissue evidence="3">Whole body</tissue>
    </source>
</reference>
<feature type="compositionally biased region" description="Polar residues" evidence="1">
    <location>
        <begin position="228"/>
        <end position="237"/>
    </location>
</feature>
<keyword evidence="2" id="KW-0732">Signal</keyword>
<sequence length="397" mass="44364">MIYHLQGTVSNFLASWSLLAVVLPLTLAHDVRPVDQKQTRFAALEEQDPQKVEEALLKLHFALLEDSRQKETGRQNYPVMNMTADISRNEFDYLVGRINEEVAVLRRQALILSKAYQSLLVKHKETTAKLDSVSSDPLGICANVTCKAPQASPPDADKSTSLFAQKAVKTTPAAPTTCNCNCQFPTIPTASKQLPTNSESSVVGNKYYYFNYVQYPKYTASQQPAVESNSYLGQSGDPTGRPSWYDQTPQRPKGVRPLVTASALDKRIGSLHDLEQRLDYKINKVKQSYYGKYAPKNAEKLYTSDEVEAMLDHWVKDHRSPLLVQQLPNQVHVETPCCPVHQVAPDVLLDHPGPVGDDQRTQVQALQRRDIFGVAATQRILGGCCAFANFYLDRLLN</sequence>
<proteinExistence type="predicted"/>
<evidence type="ECO:0000313" key="3">
    <source>
        <dbReference type="EMBL" id="KAL1395353.1"/>
    </source>
</evidence>